<dbReference type="Gene3D" id="2.130.10.10">
    <property type="entry name" value="YVTN repeat-like/Quinoprotein amine dehydrogenase"/>
    <property type="match status" value="1"/>
</dbReference>
<evidence type="ECO:0000313" key="3">
    <source>
        <dbReference type="Proteomes" id="UP000515800"/>
    </source>
</evidence>
<dbReference type="AlphaFoldDB" id="A0A7G9T665"/>
<proteinExistence type="inferred from homology"/>
<dbReference type="EMBL" id="CP060724">
    <property type="protein sequence ID" value="QNN75590.1"/>
    <property type="molecule type" value="Genomic_DNA"/>
</dbReference>
<reference evidence="2 3" key="1">
    <citation type="submission" date="2020-08" db="EMBL/GenBank/DDBJ databases">
        <title>Genome sequence of Weissella diestrammenae KACC 16890T.</title>
        <authorList>
            <person name="Hyun D.-W."/>
            <person name="Bae J.-W."/>
        </authorList>
    </citation>
    <scope>NUCLEOTIDE SEQUENCE [LARGE SCALE GENOMIC DNA]</scope>
    <source>
        <strain evidence="2 3">KACC 16890</strain>
    </source>
</reference>
<dbReference type="RefSeq" id="WP_187529422.1">
    <property type="nucleotide sequence ID" value="NZ_CP060724.1"/>
</dbReference>
<dbReference type="InterPro" id="IPR050282">
    <property type="entry name" value="Cycloisomerase_2"/>
</dbReference>
<comment type="similarity">
    <text evidence="1">Belongs to the cycloisomerase 2 family.</text>
</comment>
<dbReference type="InterPro" id="IPR019405">
    <property type="entry name" value="Lactonase_7-beta_prop"/>
</dbReference>
<dbReference type="GO" id="GO:0005829">
    <property type="term" value="C:cytosol"/>
    <property type="evidence" value="ECO:0007669"/>
    <property type="project" value="TreeGrafter"/>
</dbReference>
<evidence type="ECO:0000256" key="1">
    <source>
        <dbReference type="ARBA" id="ARBA00005564"/>
    </source>
</evidence>
<keyword evidence="3" id="KW-1185">Reference proteome</keyword>
<dbReference type="Pfam" id="PF10282">
    <property type="entry name" value="Lactonase"/>
    <property type="match status" value="1"/>
</dbReference>
<protein>
    <submittedName>
        <fullName evidence="2">Lactonase family protein</fullName>
    </submittedName>
</protein>
<dbReference type="Proteomes" id="UP000515800">
    <property type="component" value="Chromosome"/>
</dbReference>
<sequence>MAIEKVLFGTYTKRVSKGLYVADFDASQGVLENAHLLTNIGNPTYTIKGNDSTIYSVDKHEDDGGVAVINLATGVIQQEVLANGASPAYLGFDAQRQLLFSGNYHKGTVDVFSVGSDGQLTLKDSFKNEGSGPRDEQKSSHVHFTNLTPDQRLAVVDLGADEVLIFDVDVEGKLHLFSKFQTEKGFGPRHIRFSPDGKQAYLLGELSSQLSILDYADGQLSLKATLKTIPSDWHDHNGSAALRVSQDGRFVYASNRGHNSVAVFSVAEQPERIQVISTAGDFPRDMALSANDDYLIVANQNTDNVSVYRRDPETGQLELTQKDFKIPEGVRVEFI</sequence>
<organism evidence="2 3">
    <name type="scientific">Weissella diestrammenae</name>
    <dbReference type="NCBI Taxonomy" id="1162633"/>
    <lineage>
        <taxon>Bacteria</taxon>
        <taxon>Bacillati</taxon>
        <taxon>Bacillota</taxon>
        <taxon>Bacilli</taxon>
        <taxon>Lactobacillales</taxon>
        <taxon>Lactobacillaceae</taxon>
        <taxon>Weissella</taxon>
    </lineage>
</organism>
<dbReference type="SUPFAM" id="SSF51004">
    <property type="entry name" value="C-terminal (heme d1) domain of cytochrome cd1-nitrite reductase"/>
    <property type="match status" value="1"/>
</dbReference>
<dbReference type="InterPro" id="IPR011048">
    <property type="entry name" value="Haem_d1_sf"/>
</dbReference>
<gene>
    <name evidence="2" type="ORF">H9L19_01535</name>
</gene>
<evidence type="ECO:0000313" key="2">
    <source>
        <dbReference type="EMBL" id="QNN75590.1"/>
    </source>
</evidence>
<dbReference type="PANTHER" id="PTHR30344:SF1">
    <property type="entry name" value="6-PHOSPHOGLUCONOLACTONASE"/>
    <property type="match status" value="1"/>
</dbReference>
<dbReference type="PANTHER" id="PTHR30344">
    <property type="entry name" value="6-PHOSPHOGLUCONOLACTONASE-RELATED"/>
    <property type="match status" value="1"/>
</dbReference>
<accession>A0A7G9T665</accession>
<name>A0A7G9T665_9LACO</name>
<dbReference type="GO" id="GO:0017057">
    <property type="term" value="F:6-phosphogluconolactonase activity"/>
    <property type="evidence" value="ECO:0007669"/>
    <property type="project" value="TreeGrafter"/>
</dbReference>
<dbReference type="InterPro" id="IPR015943">
    <property type="entry name" value="WD40/YVTN_repeat-like_dom_sf"/>
</dbReference>
<dbReference type="KEGG" id="wdi:H9L19_01535"/>